<evidence type="ECO:0000256" key="2">
    <source>
        <dbReference type="ARBA" id="ARBA00010212"/>
    </source>
</evidence>
<dbReference type="SUPFAM" id="SSF161111">
    <property type="entry name" value="Cation efflux protein transmembrane domain-like"/>
    <property type="match status" value="1"/>
</dbReference>
<comment type="catalytic activity">
    <reaction evidence="12">
        <text>Cd(2+)(in) + H(+)(out) = Cd(2+)(out) + H(+)(in)</text>
        <dbReference type="Rhea" id="RHEA:28739"/>
        <dbReference type="ChEBI" id="CHEBI:15378"/>
        <dbReference type="ChEBI" id="CHEBI:48775"/>
    </reaction>
</comment>
<dbReference type="InterPro" id="IPR050291">
    <property type="entry name" value="CDF_Transporter"/>
</dbReference>
<evidence type="ECO:0000256" key="15">
    <source>
        <dbReference type="SAM" id="Phobius"/>
    </source>
</evidence>
<dbReference type="Pfam" id="PF16916">
    <property type="entry name" value="ZT_dimer"/>
    <property type="match status" value="1"/>
</dbReference>
<dbReference type="EMBL" id="CP013987">
    <property type="protein sequence ID" value="ALZ83402.1"/>
    <property type="molecule type" value="Genomic_DNA"/>
</dbReference>
<dbReference type="PANTHER" id="PTHR43840:SF41">
    <property type="entry name" value="CATION-EFFLUX PUMP FIEF"/>
    <property type="match status" value="1"/>
</dbReference>
<accession>A0A0U4HBT5</accession>
<dbReference type="Gene3D" id="3.30.70.1350">
    <property type="entry name" value="Cation efflux protein, cytoplasmic domain"/>
    <property type="match status" value="1"/>
</dbReference>
<dbReference type="RefSeq" id="WP_059313661.1">
    <property type="nucleotide sequence ID" value="NZ_CP013987.1"/>
</dbReference>
<dbReference type="InterPro" id="IPR002524">
    <property type="entry name" value="Cation_efflux"/>
</dbReference>
<keyword evidence="5" id="KW-0410">Iron transport</keyword>
<name>A0A0U4HBT5_9PSED</name>
<gene>
    <name evidence="18" type="primary">fieF</name>
    <name evidence="18" type="ORF">APT59_03985</name>
</gene>
<keyword evidence="7" id="KW-0864">Zinc transport</keyword>
<evidence type="ECO:0000256" key="7">
    <source>
        <dbReference type="ARBA" id="ARBA00022906"/>
    </source>
</evidence>
<dbReference type="GO" id="GO:0015086">
    <property type="term" value="F:cadmium ion transmembrane transporter activity"/>
    <property type="evidence" value="ECO:0007669"/>
    <property type="project" value="TreeGrafter"/>
</dbReference>
<keyword evidence="5" id="KW-0408">Iron</keyword>
<keyword evidence="3" id="KW-0813">Transport</keyword>
<comment type="catalytic activity">
    <reaction evidence="10">
        <text>Fe(2+)(in) + H(+)(out) = Fe(2+)(out) + H(+)(in)</text>
        <dbReference type="Rhea" id="RHEA:29439"/>
        <dbReference type="ChEBI" id="CHEBI:15378"/>
        <dbReference type="ChEBI" id="CHEBI:29033"/>
    </reaction>
</comment>
<evidence type="ECO:0000256" key="6">
    <source>
        <dbReference type="ARBA" id="ARBA00022692"/>
    </source>
</evidence>
<proteinExistence type="inferred from homology"/>
<feature type="transmembrane region" description="Helical" evidence="15">
    <location>
        <begin position="116"/>
        <end position="136"/>
    </location>
</feature>
<feature type="domain" description="Cation efflux protein transmembrane" evidence="16">
    <location>
        <begin position="17"/>
        <end position="208"/>
    </location>
</feature>
<evidence type="ECO:0000313" key="18">
    <source>
        <dbReference type="EMBL" id="ALZ83402.1"/>
    </source>
</evidence>
<evidence type="ECO:0000259" key="17">
    <source>
        <dbReference type="Pfam" id="PF16916"/>
    </source>
</evidence>
<evidence type="ECO:0000256" key="13">
    <source>
        <dbReference type="ARBA" id="ARBA00062926"/>
    </source>
</evidence>
<keyword evidence="9 15" id="KW-0472">Membrane</keyword>
<dbReference type="OrthoDB" id="9806522at2"/>
<feature type="transmembrane region" description="Helical" evidence="15">
    <location>
        <begin position="41"/>
        <end position="62"/>
    </location>
</feature>
<evidence type="ECO:0000256" key="8">
    <source>
        <dbReference type="ARBA" id="ARBA00022989"/>
    </source>
</evidence>
<dbReference type="Pfam" id="PF01545">
    <property type="entry name" value="Cation_efflux"/>
    <property type="match status" value="1"/>
</dbReference>
<feature type="domain" description="Cation efflux protein cytoplasmic" evidence="17">
    <location>
        <begin position="213"/>
        <end position="288"/>
    </location>
</feature>
<dbReference type="InterPro" id="IPR036837">
    <property type="entry name" value="Cation_efflux_CTD_sf"/>
</dbReference>
<dbReference type="Proteomes" id="UP000064137">
    <property type="component" value="Chromosome"/>
</dbReference>
<dbReference type="InterPro" id="IPR027470">
    <property type="entry name" value="Cation_efflux_CTD"/>
</dbReference>
<comment type="subunit">
    <text evidence="13">Homodimer. The subunits are held together in a parallel orientation through zinc binding at the interface of the cytoplasmic domains.</text>
</comment>
<sequence>MSDPHRTERLLRRATAASVAVATTLILAKAVAWWFSGSVSLLAGLTDSLLDGLASVFNLLAVHYALKPADDDHRYGHGKAESLAGIAQAVFIGVSAVLIAWQAIGRLQHPEPLGAHALGIAVTLFSLALTAMLVAYQQHVIRLTDSTVVRADALHYRSDLLLNVGILIALALTGFGWYWLDPLFGLAIALYILWSAYGIARDSFGVLMDQELPADISEHMLQLACQVPGVIGAHDLRTRLSGNHWFVQLHLELPGQMSLSRAHVLCDEVEAAICAEYPQAEVLVHADPLDAPDVPHRHPLPPAT</sequence>
<protein>
    <recommendedName>
        <fullName evidence="14">Cation-efflux pump FieF</fullName>
    </recommendedName>
</protein>
<evidence type="ECO:0000313" key="19">
    <source>
        <dbReference type="Proteomes" id="UP000064137"/>
    </source>
</evidence>
<evidence type="ECO:0000259" key="16">
    <source>
        <dbReference type="Pfam" id="PF01545"/>
    </source>
</evidence>
<dbReference type="KEGG" id="por:APT59_03985"/>
<dbReference type="AlphaFoldDB" id="A0A0U4HBT5"/>
<feature type="transmembrane region" description="Helical" evidence="15">
    <location>
        <begin position="160"/>
        <end position="177"/>
    </location>
</feature>
<evidence type="ECO:0000256" key="3">
    <source>
        <dbReference type="ARBA" id="ARBA00022448"/>
    </source>
</evidence>
<dbReference type="Gene3D" id="1.20.1510.10">
    <property type="entry name" value="Cation efflux protein transmembrane domain"/>
    <property type="match status" value="1"/>
</dbReference>
<evidence type="ECO:0000256" key="5">
    <source>
        <dbReference type="ARBA" id="ARBA00022496"/>
    </source>
</evidence>
<organism evidence="18 19">
    <name type="scientific">Pseudomonas oryzihabitans</name>
    <dbReference type="NCBI Taxonomy" id="47885"/>
    <lineage>
        <taxon>Bacteria</taxon>
        <taxon>Pseudomonadati</taxon>
        <taxon>Pseudomonadota</taxon>
        <taxon>Gammaproteobacteria</taxon>
        <taxon>Pseudomonadales</taxon>
        <taxon>Pseudomonadaceae</taxon>
        <taxon>Pseudomonas</taxon>
    </lineage>
</organism>
<keyword evidence="7" id="KW-0862">Zinc</keyword>
<dbReference type="SUPFAM" id="SSF160240">
    <property type="entry name" value="Cation efflux protein cytoplasmic domain-like"/>
    <property type="match status" value="1"/>
</dbReference>
<feature type="transmembrane region" description="Helical" evidence="15">
    <location>
        <begin position="14"/>
        <end position="35"/>
    </location>
</feature>
<dbReference type="PANTHER" id="PTHR43840">
    <property type="entry name" value="MITOCHONDRIAL METAL TRANSPORTER 1-RELATED"/>
    <property type="match status" value="1"/>
</dbReference>
<comment type="catalytic activity">
    <reaction evidence="11">
        <text>Zn(2+)(in) + H(+)(out) = Zn(2+)(out) + H(+)(in)</text>
        <dbReference type="Rhea" id="RHEA:28839"/>
        <dbReference type="ChEBI" id="CHEBI:15378"/>
        <dbReference type="ChEBI" id="CHEBI:29105"/>
    </reaction>
</comment>
<evidence type="ECO:0000256" key="12">
    <source>
        <dbReference type="ARBA" id="ARBA00050984"/>
    </source>
</evidence>
<evidence type="ECO:0000256" key="1">
    <source>
        <dbReference type="ARBA" id="ARBA00004651"/>
    </source>
</evidence>
<dbReference type="GO" id="GO:0015093">
    <property type="term" value="F:ferrous iron transmembrane transporter activity"/>
    <property type="evidence" value="ECO:0007669"/>
    <property type="project" value="TreeGrafter"/>
</dbReference>
<dbReference type="GO" id="GO:0005886">
    <property type="term" value="C:plasma membrane"/>
    <property type="evidence" value="ECO:0007669"/>
    <property type="project" value="UniProtKB-SubCell"/>
</dbReference>
<evidence type="ECO:0000256" key="9">
    <source>
        <dbReference type="ARBA" id="ARBA00023136"/>
    </source>
</evidence>
<keyword evidence="4" id="KW-1003">Cell membrane</keyword>
<dbReference type="InterPro" id="IPR058533">
    <property type="entry name" value="Cation_efflux_TM"/>
</dbReference>
<evidence type="ECO:0000256" key="14">
    <source>
        <dbReference type="ARBA" id="ARBA00072262"/>
    </source>
</evidence>
<dbReference type="GO" id="GO:0015341">
    <property type="term" value="F:zinc efflux antiporter activity"/>
    <property type="evidence" value="ECO:0007669"/>
    <property type="project" value="TreeGrafter"/>
</dbReference>
<keyword evidence="7" id="KW-0406">Ion transport</keyword>
<evidence type="ECO:0000256" key="10">
    <source>
        <dbReference type="ARBA" id="ARBA00035584"/>
    </source>
</evidence>
<evidence type="ECO:0000256" key="11">
    <source>
        <dbReference type="ARBA" id="ARBA00047695"/>
    </source>
</evidence>
<comment type="similarity">
    <text evidence="2">Belongs to the cation diffusion facilitator (CDF) transporter (TC 2.A.4) family. FieF subfamily.</text>
</comment>
<reference evidence="18 19" key="1">
    <citation type="submission" date="2016-01" db="EMBL/GenBank/DDBJ databases">
        <title>Annotation of Pseudomonas oryzihabitans USDA-ARS-USMARC-56511.</title>
        <authorList>
            <person name="Harhay G.P."/>
            <person name="Harhay D.M."/>
            <person name="Smith T.P.L."/>
            <person name="Bono J.L."/>
            <person name="Heaton M.P."/>
            <person name="Clawson M.L."/>
            <person name="Chitko-Mckown C.G."/>
            <person name="Capik S.F."/>
            <person name="DeDonder K.D."/>
            <person name="Apley M.D."/>
            <person name="Lubbers B.V."/>
            <person name="White B.J."/>
            <person name="Larson R.L."/>
        </authorList>
    </citation>
    <scope>NUCLEOTIDE SEQUENCE [LARGE SCALE GENOMIC DNA]</scope>
    <source>
        <strain evidence="18 19">USDA-ARS-USMARC-56511</strain>
    </source>
</reference>
<keyword evidence="8 15" id="KW-1133">Transmembrane helix</keyword>
<dbReference type="FunFam" id="3.30.70.1350:FF:000002">
    <property type="entry name" value="Ferrous-iron efflux pump FieF"/>
    <property type="match status" value="1"/>
</dbReference>
<feature type="transmembrane region" description="Helical" evidence="15">
    <location>
        <begin position="83"/>
        <end position="104"/>
    </location>
</feature>
<keyword evidence="6 15" id="KW-0812">Transmembrane</keyword>
<dbReference type="InterPro" id="IPR027469">
    <property type="entry name" value="Cation_efflux_TMD_sf"/>
</dbReference>
<feature type="transmembrane region" description="Helical" evidence="15">
    <location>
        <begin position="183"/>
        <end position="200"/>
    </location>
</feature>
<comment type="subcellular location">
    <subcellularLocation>
        <location evidence="1">Cell membrane</location>
        <topology evidence="1">Multi-pass membrane protein</topology>
    </subcellularLocation>
</comment>
<dbReference type="FunFam" id="1.20.1510.10:FF:000001">
    <property type="entry name" value="Ferrous-iron efflux pump FieF"/>
    <property type="match status" value="1"/>
</dbReference>
<evidence type="ECO:0000256" key="4">
    <source>
        <dbReference type="ARBA" id="ARBA00022475"/>
    </source>
</evidence>
<dbReference type="GO" id="GO:0006882">
    <property type="term" value="P:intracellular zinc ion homeostasis"/>
    <property type="evidence" value="ECO:0007669"/>
    <property type="project" value="TreeGrafter"/>
</dbReference>
<dbReference type="NCBIfam" id="TIGR01297">
    <property type="entry name" value="CDF"/>
    <property type="match status" value="1"/>
</dbReference>